<dbReference type="Gene3D" id="2.40.160.10">
    <property type="entry name" value="Porin"/>
    <property type="match status" value="1"/>
</dbReference>
<evidence type="ECO:0000256" key="5">
    <source>
        <dbReference type="ARBA" id="ARBA00022692"/>
    </source>
</evidence>
<evidence type="ECO:0000256" key="6">
    <source>
        <dbReference type="ARBA" id="ARBA00022729"/>
    </source>
</evidence>
<comment type="subunit">
    <text evidence="2">Homotrimer.</text>
</comment>
<evidence type="ECO:0000256" key="2">
    <source>
        <dbReference type="ARBA" id="ARBA00011233"/>
    </source>
</evidence>
<dbReference type="GO" id="GO:0046930">
    <property type="term" value="C:pore complex"/>
    <property type="evidence" value="ECO:0007669"/>
    <property type="project" value="UniProtKB-KW"/>
</dbReference>
<evidence type="ECO:0000256" key="4">
    <source>
        <dbReference type="ARBA" id="ARBA00022452"/>
    </source>
</evidence>
<evidence type="ECO:0000256" key="11">
    <source>
        <dbReference type="SAM" id="SignalP"/>
    </source>
</evidence>
<dbReference type="SUPFAM" id="SSF56935">
    <property type="entry name" value="Porins"/>
    <property type="match status" value="1"/>
</dbReference>
<feature type="signal peptide" evidence="11">
    <location>
        <begin position="1"/>
        <end position="20"/>
    </location>
</feature>
<dbReference type="AlphaFoldDB" id="A0A2T3XTN9"/>
<organism evidence="13 14">
    <name type="scientific">Trinickia symbiotica</name>
    <dbReference type="NCBI Taxonomy" id="863227"/>
    <lineage>
        <taxon>Bacteria</taxon>
        <taxon>Pseudomonadati</taxon>
        <taxon>Pseudomonadota</taxon>
        <taxon>Betaproteobacteria</taxon>
        <taxon>Burkholderiales</taxon>
        <taxon>Burkholderiaceae</taxon>
        <taxon>Trinickia</taxon>
    </lineage>
</organism>
<feature type="domain" description="Porin" evidence="12">
    <location>
        <begin position="7"/>
        <end position="358"/>
    </location>
</feature>
<feature type="chain" id="PRO_5015781140" evidence="11">
    <location>
        <begin position="21"/>
        <end position="396"/>
    </location>
</feature>
<dbReference type="GO" id="GO:0006811">
    <property type="term" value="P:monoatomic ion transport"/>
    <property type="evidence" value="ECO:0007669"/>
    <property type="project" value="UniProtKB-KW"/>
</dbReference>
<dbReference type="CDD" id="cd00342">
    <property type="entry name" value="gram_neg_porins"/>
    <property type="match status" value="1"/>
</dbReference>
<comment type="subcellular location">
    <subcellularLocation>
        <location evidence="1">Cell outer membrane</location>
        <topology evidence="1">Multi-pass membrane protein</topology>
    </subcellularLocation>
</comment>
<protein>
    <submittedName>
        <fullName evidence="13">Porin</fullName>
    </submittedName>
</protein>
<reference evidence="13 14" key="1">
    <citation type="submission" date="2018-03" db="EMBL/GenBank/DDBJ databases">
        <title>Whole genome analyses suggest that Burkholderia sensu lato contains two further novel genera in the rhizoxinica-symbiotica group Mycetohabitans gen. nov., and Trinickia gen. nov.: implications for the evolution of diazotrophy and nodulation in the Burkholderiaceae.</title>
        <authorList>
            <person name="Estrada De Los Santos P."/>
            <person name="Palmer M."/>
            <person name="Chavez-Ramirez B."/>
            <person name="Steenkamp E.T."/>
            <person name="Hirsch A.M."/>
            <person name="Manyaka P."/>
            <person name="Maluk M."/>
            <person name="Lafos M."/>
            <person name="Crook M."/>
            <person name="Gross E."/>
            <person name="Simon M.F."/>
            <person name="Bueno Dos Reis Junior F."/>
            <person name="Poole P.S."/>
            <person name="Venter S.N."/>
            <person name="James E.K."/>
        </authorList>
    </citation>
    <scope>NUCLEOTIDE SEQUENCE [LARGE SCALE GENOMIC DNA]</scope>
    <source>
        <strain evidence="13 14">JPY-366</strain>
    </source>
</reference>
<evidence type="ECO:0000256" key="7">
    <source>
        <dbReference type="ARBA" id="ARBA00023065"/>
    </source>
</evidence>
<keyword evidence="6 11" id="KW-0732">Signal</keyword>
<evidence type="ECO:0000256" key="3">
    <source>
        <dbReference type="ARBA" id="ARBA00022448"/>
    </source>
</evidence>
<dbReference type="EMBL" id="PYUC01000007">
    <property type="protein sequence ID" value="PTB19847.1"/>
    <property type="molecule type" value="Genomic_DNA"/>
</dbReference>
<keyword evidence="9" id="KW-0472">Membrane</keyword>
<evidence type="ECO:0000256" key="9">
    <source>
        <dbReference type="ARBA" id="ARBA00023136"/>
    </source>
</evidence>
<evidence type="ECO:0000259" key="12">
    <source>
        <dbReference type="Pfam" id="PF13609"/>
    </source>
</evidence>
<dbReference type="PANTHER" id="PTHR34501">
    <property type="entry name" value="PROTEIN YDDL-RELATED"/>
    <property type="match status" value="1"/>
</dbReference>
<dbReference type="GO" id="GO:0015288">
    <property type="term" value="F:porin activity"/>
    <property type="evidence" value="ECO:0007669"/>
    <property type="project" value="UniProtKB-KW"/>
</dbReference>
<evidence type="ECO:0000256" key="8">
    <source>
        <dbReference type="ARBA" id="ARBA00023114"/>
    </source>
</evidence>
<keyword evidence="5" id="KW-0812">Transmembrane</keyword>
<evidence type="ECO:0000313" key="14">
    <source>
        <dbReference type="Proteomes" id="UP000240638"/>
    </source>
</evidence>
<dbReference type="InterPro" id="IPR023614">
    <property type="entry name" value="Porin_dom_sf"/>
</dbReference>
<keyword evidence="8" id="KW-0626">Porin</keyword>
<keyword evidence="10" id="KW-0998">Cell outer membrane</keyword>
<dbReference type="Proteomes" id="UP000240638">
    <property type="component" value="Unassembled WGS sequence"/>
</dbReference>
<gene>
    <name evidence="13" type="ORF">C9I57_15750</name>
</gene>
<dbReference type="RefSeq" id="WP_107151587.1">
    <property type="nucleotide sequence ID" value="NZ_PYUC01000007.1"/>
</dbReference>
<dbReference type="GO" id="GO:0009279">
    <property type="term" value="C:cell outer membrane"/>
    <property type="evidence" value="ECO:0007669"/>
    <property type="project" value="UniProtKB-SubCell"/>
</dbReference>
<accession>A0A2T3XTN9</accession>
<name>A0A2T3XTN9_9BURK</name>
<keyword evidence="3" id="KW-0813">Transport</keyword>
<keyword evidence="7" id="KW-0406">Ion transport</keyword>
<sequence length="396" mass="41071">MKKSLLAAAISGVLATAAQAQSSVTLYGLIDTGLVYTNNQVGANGQGHRNWQENSSSTQNTVFGLKGSEDLGGGNHAVFKLEQGFNLNNGTQAFPGDGFGSQAWVGLENDKYGTLTLGRQFDVVNDLLGPLSAEANTWGGSIAAHPFENDNLAADSVVVNNTVKYASPTLFGVTGEAMYSFSNKAGAFANNRAYGFALSYAQGPVNVAAGYLQFNNAGGGALGTNANGAISLSDGSTNFVAARQRIWGVGGNYTFGPATVGLVWSHTQIDQAVDVFSFGSGYLVSGGAGVGTLAGTLRMDNYEVNAKYALTPALSVSGAYTFTAGAYNGSSPDWNTAMLQTDYSLSKRTDVYLEGVYQHVHGAPANSVLAHAMINTLSPSSTGTQVAVTVGLRHTF</sequence>
<dbReference type="InterPro" id="IPR050298">
    <property type="entry name" value="Gram-neg_bact_OMP"/>
</dbReference>
<proteinExistence type="predicted"/>
<evidence type="ECO:0000313" key="13">
    <source>
        <dbReference type="EMBL" id="PTB19847.1"/>
    </source>
</evidence>
<evidence type="ECO:0000256" key="1">
    <source>
        <dbReference type="ARBA" id="ARBA00004571"/>
    </source>
</evidence>
<dbReference type="InterPro" id="IPR033900">
    <property type="entry name" value="Gram_neg_porin_domain"/>
</dbReference>
<comment type="caution">
    <text evidence="13">The sequence shown here is derived from an EMBL/GenBank/DDBJ whole genome shotgun (WGS) entry which is preliminary data.</text>
</comment>
<evidence type="ECO:0000256" key="10">
    <source>
        <dbReference type="ARBA" id="ARBA00023237"/>
    </source>
</evidence>
<dbReference type="PANTHER" id="PTHR34501:SF9">
    <property type="entry name" value="MAJOR OUTER MEMBRANE PROTEIN P.IA"/>
    <property type="match status" value="1"/>
</dbReference>
<dbReference type="Pfam" id="PF13609">
    <property type="entry name" value="Porin_4"/>
    <property type="match status" value="1"/>
</dbReference>
<keyword evidence="4" id="KW-1134">Transmembrane beta strand</keyword>